<proteinExistence type="predicted"/>
<feature type="region of interest" description="Disordered" evidence="1">
    <location>
        <begin position="1"/>
        <end position="43"/>
    </location>
</feature>
<protein>
    <submittedName>
        <fullName evidence="2">Prephenate dehydrogenase (NADP(+))</fullName>
    </submittedName>
</protein>
<reference evidence="2" key="1">
    <citation type="submission" date="2021-02" db="EMBL/GenBank/DDBJ databases">
        <authorList>
            <person name="Palmer J.M."/>
        </authorList>
    </citation>
    <scope>NUCLEOTIDE SEQUENCE</scope>
    <source>
        <strain evidence="2">SCRP734</strain>
    </source>
</reference>
<keyword evidence="3" id="KW-1185">Reference proteome</keyword>
<dbReference type="OrthoDB" id="2414662at2759"/>
<evidence type="ECO:0000313" key="3">
    <source>
        <dbReference type="Proteomes" id="UP000694044"/>
    </source>
</evidence>
<dbReference type="Proteomes" id="UP000694044">
    <property type="component" value="Unassembled WGS sequence"/>
</dbReference>
<dbReference type="AlphaFoldDB" id="A0A8T1VAZ3"/>
<dbReference type="EMBL" id="JAGDFM010000444">
    <property type="protein sequence ID" value="KAG7378195.1"/>
    <property type="molecule type" value="Genomic_DNA"/>
</dbReference>
<gene>
    <name evidence="2" type="primary">TYR1_1</name>
    <name evidence="2" type="ORF">PHYPSEUDO_010417</name>
</gene>
<evidence type="ECO:0000256" key="1">
    <source>
        <dbReference type="SAM" id="MobiDB-lite"/>
    </source>
</evidence>
<feature type="compositionally biased region" description="Low complexity" evidence="1">
    <location>
        <begin position="10"/>
        <end position="23"/>
    </location>
</feature>
<evidence type="ECO:0000313" key="2">
    <source>
        <dbReference type="EMBL" id="KAG7378195.1"/>
    </source>
</evidence>
<sequence>MTESSEHGIWSSRRTWASTPRWTRSSRRRRSSPSTCPRPRAGRGLTAERQYQHSVQYSYVFYVDLIGYQTDENGINALRHLREFCKFVRVLESYPAKRKLRGDAGGCLARDCAARAQARALEHRRLARHAWFQEPCPPCRRRVQGQDRCVHDGVIYGMAKQVEAEGKQVWCGRCMEAGMATMEKDKVKYSDVEGTAETAYQALLTITKPVAGAVQPEQLLEYFVTKFEMECAPENTECMTETPVSMDAKRRYIAKRLQAIARLGFAYPTLVFYEDLDLISAS</sequence>
<accession>A0A8T1VAZ3</accession>
<organism evidence="2 3">
    <name type="scientific">Phytophthora pseudosyringae</name>
    <dbReference type="NCBI Taxonomy" id="221518"/>
    <lineage>
        <taxon>Eukaryota</taxon>
        <taxon>Sar</taxon>
        <taxon>Stramenopiles</taxon>
        <taxon>Oomycota</taxon>
        <taxon>Peronosporomycetes</taxon>
        <taxon>Peronosporales</taxon>
        <taxon>Peronosporaceae</taxon>
        <taxon>Phytophthora</taxon>
    </lineage>
</organism>
<comment type="caution">
    <text evidence="2">The sequence shown here is derived from an EMBL/GenBank/DDBJ whole genome shotgun (WGS) entry which is preliminary data.</text>
</comment>
<name>A0A8T1VAZ3_9STRA</name>